<feature type="transmembrane region" description="Helical" evidence="1">
    <location>
        <begin position="47"/>
        <end position="75"/>
    </location>
</feature>
<keyword evidence="1" id="KW-0472">Membrane</keyword>
<proteinExistence type="predicted"/>
<evidence type="ECO:0000313" key="2">
    <source>
        <dbReference type="EMBL" id="XBS37151.1"/>
    </source>
</evidence>
<evidence type="ECO:0000256" key="1">
    <source>
        <dbReference type="SAM" id="Phobius"/>
    </source>
</evidence>
<keyword evidence="1" id="KW-1133">Transmembrane helix</keyword>
<dbReference type="RefSeq" id="WP_259162874.1">
    <property type="nucleotide sequence ID" value="NZ_CP144460.1"/>
</dbReference>
<evidence type="ECO:0008006" key="3">
    <source>
        <dbReference type="Google" id="ProtNLM"/>
    </source>
</evidence>
<keyword evidence="1" id="KW-0812">Transmembrane</keyword>
<accession>A0AAU7P630</accession>
<organism evidence="2">
    <name type="scientific">Xanthomonas sp. 10-10</name>
    <dbReference type="NCBI Taxonomy" id="3115848"/>
    <lineage>
        <taxon>Bacteria</taxon>
        <taxon>Pseudomonadati</taxon>
        <taxon>Pseudomonadota</taxon>
        <taxon>Gammaproteobacteria</taxon>
        <taxon>Lysobacterales</taxon>
        <taxon>Lysobacteraceae</taxon>
        <taxon>Xanthomonas</taxon>
    </lineage>
</organism>
<dbReference type="AlphaFoldDB" id="A0AAU7P630"/>
<protein>
    <recommendedName>
        <fullName evidence="3">DUF3325 domain-containing protein</fullName>
    </recommendedName>
</protein>
<gene>
    <name evidence="2" type="ORF">VZ068_17120</name>
</gene>
<reference evidence="2" key="1">
    <citation type="submission" date="2024-02" db="EMBL/GenBank/DDBJ databases">
        <title>Complete genome sequence of Xanthomonas sp. 10-10.</title>
        <authorList>
            <person name="Biessy A."/>
            <person name="Ciotola M."/>
            <person name="Cadieux M."/>
            <person name="Soufiane B."/>
            <person name="Laforest M."/>
            <person name="Filion M."/>
        </authorList>
    </citation>
    <scope>NUCLEOTIDE SEQUENCE</scope>
    <source>
        <strain evidence="2">10-10</strain>
    </source>
</reference>
<name>A0AAU7P630_9XANT</name>
<sequence length="93" mass="10495">MLLIWVLLAYLALLGLDAAINEMDFRRSPDKGERYRLLPLPYKLCCWFGVIPLCVGMLFWHGALGVVVCIALAALQSACVRWYQKAGLLPRND</sequence>
<dbReference type="EMBL" id="CP144460">
    <property type="protein sequence ID" value="XBS37151.1"/>
    <property type="molecule type" value="Genomic_DNA"/>
</dbReference>